<gene>
    <name evidence="1" type="ORF">ACD_4C00086G0010</name>
</gene>
<accession>K2GA36</accession>
<comment type="caution">
    <text evidence="1">The sequence shown here is derived from an EMBL/GenBank/DDBJ whole genome shotgun (WGS) entry which is preliminary data.</text>
</comment>
<name>K2GA36_9BACT</name>
<protein>
    <submittedName>
        <fullName evidence="1">Uncharacterized protein</fullName>
    </submittedName>
</protein>
<sequence>MINTELLRLIKEYDIWEEDAIEIARIFEIMTDERKVEILEDWPNIARSIKTSREQIEKEKEILLIQAIEEIEKDLEKFNKTQVTQNTKNEIQKLKNI</sequence>
<dbReference type="EMBL" id="AMFJ01000602">
    <property type="protein sequence ID" value="EKE27019.1"/>
    <property type="molecule type" value="Genomic_DNA"/>
</dbReference>
<dbReference type="AlphaFoldDB" id="K2GA36"/>
<proteinExistence type="predicted"/>
<reference evidence="1" key="1">
    <citation type="journal article" date="2012" name="Science">
        <title>Fermentation, hydrogen, and sulfur metabolism in multiple uncultivated bacterial phyla.</title>
        <authorList>
            <person name="Wrighton K.C."/>
            <person name="Thomas B.C."/>
            <person name="Sharon I."/>
            <person name="Miller C.S."/>
            <person name="Castelle C.J."/>
            <person name="VerBerkmoes N.C."/>
            <person name="Wilkins M.J."/>
            <person name="Hettich R.L."/>
            <person name="Lipton M.S."/>
            <person name="Williams K.H."/>
            <person name="Long P.E."/>
            <person name="Banfield J.F."/>
        </authorList>
    </citation>
    <scope>NUCLEOTIDE SEQUENCE [LARGE SCALE GENOMIC DNA]</scope>
</reference>
<organism evidence="1">
    <name type="scientific">uncultured bacterium</name>
    <name type="common">gcode 4</name>
    <dbReference type="NCBI Taxonomy" id="1234023"/>
    <lineage>
        <taxon>Bacteria</taxon>
        <taxon>environmental samples</taxon>
    </lineage>
</organism>
<evidence type="ECO:0000313" key="1">
    <source>
        <dbReference type="EMBL" id="EKE27019.1"/>
    </source>
</evidence>